<dbReference type="Gene3D" id="2.30.110.10">
    <property type="entry name" value="Electron Transport, Fmn-binding Protein, Chain A"/>
    <property type="match status" value="1"/>
</dbReference>
<name>A0A2K8KNV3_9GAMM</name>
<dbReference type="Pfam" id="PF04299">
    <property type="entry name" value="FMN_bind_2"/>
    <property type="match status" value="1"/>
</dbReference>
<dbReference type="OrthoDB" id="9794948at2"/>
<keyword evidence="2" id="KW-1185">Reference proteome</keyword>
<dbReference type="InterPro" id="IPR012349">
    <property type="entry name" value="Split_barrel_FMN-bd"/>
</dbReference>
<dbReference type="PANTHER" id="PTHR35802">
    <property type="entry name" value="PROTEASE SYNTHASE AND SPORULATION PROTEIN PAI 2"/>
    <property type="match status" value="1"/>
</dbReference>
<evidence type="ECO:0000313" key="1">
    <source>
        <dbReference type="EMBL" id="ATX76465.1"/>
    </source>
</evidence>
<organism evidence="1 2">
    <name type="scientific">Reinekea forsetii</name>
    <dbReference type="NCBI Taxonomy" id="1336806"/>
    <lineage>
        <taxon>Bacteria</taxon>
        <taxon>Pseudomonadati</taxon>
        <taxon>Pseudomonadota</taxon>
        <taxon>Gammaproteobacteria</taxon>
        <taxon>Oceanospirillales</taxon>
        <taxon>Saccharospirillaceae</taxon>
        <taxon>Reinekea</taxon>
    </lineage>
</organism>
<proteinExistence type="predicted"/>
<dbReference type="PIRSF" id="PIRSF010372">
    <property type="entry name" value="PaiB"/>
    <property type="match status" value="1"/>
</dbReference>
<accession>A0A2K8KNV3</accession>
<evidence type="ECO:0000313" key="2">
    <source>
        <dbReference type="Proteomes" id="UP000229757"/>
    </source>
</evidence>
<protein>
    <submittedName>
        <fullName evidence="1">FMN-binding protein negative transcriptional regulator</fullName>
    </submittedName>
</protein>
<dbReference type="KEGG" id="rfo:REIFOR_01319"/>
<dbReference type="Proteomes" id="UP000229757">
    <property type="component" value="Chromosome"/>
</dbReference>
<reference evidence="1 2" key="1">
    <citation type="journal article" date="2017" name="Environ. Microbiol.">
        <title>Genomic and physiological analyses of 'Reinekea forsetii' reveal a versatile opportunistic lifestyle during spring algae blooms.</title>
        <authorList>
            <person name="Avci B."/>
            <person name="Hahnke R.L."/>
            <person name="Chafee M."/>
            <person name="Fischer T."/>
            <person name="Gruber-Vodicka H."/>
            <person name="Tegetmeyer H.E."/>
            <person name="Harder J."/>
            <person name="Fuchs B.M."/>
            <person name="Amann R.I."/>
            <person name="Teeling H."/>
        </authorList>
    </citation>
    <scope>NUCLEOTIDE SEQUENCE [LARGE SCALE GENOMIC DNA]</scope>
    <source>
        <strain evidence="1 2">Hel1_31_D35</strain>
    </source>
</reference>
<dbReference type="InterPro" id="IPR007396">
    <property type="entry name" value="TR_PAI2-type"/>
</dbReference>
<dbReference type="PANTHER" id="PTHR35802:SF1">
    <property type="entry name" value="PROTEASE SYNTHASE AND SPORULATION PROTEIN PAI 2"/>
    <property type="match status" value="1"/>
</dbReference>
<dbReference type="SUPFAM" id="SSF50475">
    <property type="entry name" value="FMN-binding split barrel"/>
    <property type="match status" value="1"/>
</dbReference>
<dbReference type="RefSeq" id="WP_100256804.1">
    <property type="nucleotide sequence ID" value="NZ_CP011797.1"/>
</dbReference>
<gene>
    <name evidence="1" type="ORF">REIFOR_01319</name>
</gene>
<sequence length="216" mass="24116">MYIPDMFRQVDTAAMQQLIAEQPLATLVMATDDGLEANHIPLYWVDIDADTVVLRGHVAKDNPMWRQCAAATDVLVIFAGAQLYMSPSYYATKQIDAKVVPTWNYLSVHLHGDLVAIHDTQWKREMLDRLTDQQEASQPVPWQVADAPAAHVEKLMGAIVGLEFRVTSIEGKWKASQNQPLVNKVSVVDHLRSKTADNSLAMADLVSQSIPRKQPE</sequence>
<dbReference type="EMBL" id="CP011797">
    <property type="protein sequence ID" value="ATX76465.1"/>
    <property type="molecule type" value="Genomic_DNA"/>
</dbReference>
<dbReference type="AlphaFoldDB" id="A0A2K8KNV3"/>